<keyword evidence="1" id="KW-0812">Transmembrane</keyword>
<organism evidence="3 4">
    <name type="scientific">Glarea lozoyensis (strain ATCC 74030 / MF5533)</name>
    <dbReference type="NCBI Taxonomy" id="1104152"/>
    <lineage>
        <taxon>Eukaryota</taxon>
        <taxon>Fungi</taxon>
        <taxon>Dikarya</taxon>
        <taxon>Ascomycota</taxon>
        <taxon>Pezizomycotina</taxon>
        <taxon>Leotiomycetes</taxon>
        <taxon>Helotiales</taxon>
        <taxon>Helotiaceae</taxon>
        <taxon>Glarea</taxon>
    </lineage>
</organism>
<feature type="transmembrane region" description="Helical" evidence="1">
    <location>
        <begin position="115"/>
        <end position="133"/>
    </location>
</feature>
<dbReference type="InterPro" id="IPR046529">
    <property type="entry name" value="DUF6594"/>
</dbReference>
<sequence length="157" mass="17219">MVAKVIVDHPGLEAFEPFRDLNVKSLLYYQAELDMLRKQLRKMELKDNQNPPVSNGGPLDCAASVADLLDTKCLPEGSRAQLDLITEIRNVLNKYSALSTAISVLSTLHSNAKTLGIIALFTVAFAGGLMYLVGGSSRVEIFTATAATLDFYYRTLY</sequence>
<keyword evidence="1" id="KW-0472">Membrane</keyword>
<gene>
    <name evidence="3" type="ORF">M7I_8186</name>
</gene>
<proteinExistence type="predicted"/>
<dbReference type="Pfam" id="PF20237">
    <property type="entry name" value="DUF6594"/>
    <property type="match status" value="1"/>
</dbReference>
<evidence type="ECO:0000313" key="4">
    <source>
        <dbReference type="Proteomes" id="UP000005446"/>
    </source>
</evidence>
<evidence type="ECO:0000313" key="3">
    <source>
        <dbReference type="EMBL" id="EHK96120.1"/>
    </source>
</evidence>
<comment type="caution">
    <text evidence="3">The sequence shown here is derived from an EMBL/GenBank/DDBJ whole genome shotgun (WGS) entry which is preliminary data.</text>
</comment>
<protein>
    <recommendedName>
        <fullName evidence="2">DUF6594 domain-containing protein</fullName>
    </recommendedName>
</protein>
<dbReference type="EMBL" id="AGUE01000279">
    <property type="protein sequence ID" value="EHK96120.1"/>
    <property type="molecule type" value="Genomic_DNA"/>
</dbReference>
<dbReference type="HOGENOM" id="CLU_1678081_0_0_1"/>
<name>H0EZC3_GLAL7</name>
<evidence type="ECO:0000259" key="2">
    <source>
        <dbReference type="Pfam" id="PF20237"/>
    </source>
</evidence>
<feature type="domain" description="DUF6594" evidence="2">
    <location>
        <begin position="3"/>
        <end position="101"/>
    </location>
</feature>
<dbReference type="OrthoDB" id="5342093at2759"/>
<dbReference type="Proteomes" id="UP000005446">
    <property type="component" value="Unassembled WGS sequence"/>
</dbReference>
<dbReference type="InParanoid" id="H0EZC3"/>
<dbReference type="AlphaFoldDB" id="H0EZC3"/>
<keyword evidence="4" id="KW-1185">Reference proteome</keyword>
<evidence type="ECO:0000256" key="1">
    <source>
        <dbReference type="SAM" id="Phobius"/>
    </source>
</evidence>
<dbReference type="PANTHER" id="PTHR34502">
    <property type="entry name" value="DUF6594 DOMAIN-CONTAINING PROTEIN-RELATED"/>
    <property type="match status" value="1"/>
</dbReference>
<accession>H0EZC3</accession>
<dbReference type="PANTHER" id="PTHR34502:SF5">
    <property type="entry name" value="DUF6594 DOMAIN-CONTAINING PROTEIN"/>
    <property type="match status" value="1"/>
</dbReference>
<reference evidence="3 4" key="1">
    <citation type="journal article" date="2012" name="Eukaryot. Cell">
        <title>Genome sequence of the fungus Glarea lozoyensis: the first genome sequence of a species from the Helotiaceae family.</title>
        <authorList>
            <person name="Youssar L."/>
            <person name="Gruening B.A."/>
            <person name="Erxleben A."/>
            <person name="Guenther S."/>
            <person name="Huettel W."/>
        </authorList>
    </citation>
    <scope>NUCLEOTIDE SEQUENCE [LARGE SCALE GENOMIC DNA]</scope>
    <source>
        <strain evidence="4">ATCC 74030 / MF5533</strain>
    </source>
</reference>
<keyword evidence="1" id="KW-1133">Transmembrane helix</keyword>